<evidence type="ECO:0000256" key="4">
    <source>
        <dbReference type="SAM" id="MobiDB-lite"/>
    </source>
</evidence>
<dbReference type="SUPFAM" id="SSF53822">
    <property type="entry name" value="Periplasmic binding protein-like I"/>
    <property type="match status" value="1"/>
</dbReference>
<dbReference type="eggNOG" id="COG1609">
    <property type="taxonomic scope" value="Bacteria"/>
</dbReference>
<accession>Q2KYP4</accession>
<dbReference type="HOGENOM" id="CLU_037628_6_3_4"/>
<reference evidence="6 7" key="1">
    <citation type="journal article" date="2006" name="J. Bacteriol.">
        <title>Comparison of the genome sequence of the poultry pathogen Bordetella avium with those of B. bronchiseptica, B. pertussis, and B. parapertussis reveals extensive diversity in surface structures associated with host interaction.</title>
        <authorList>
            <person name="Sebaihia M."/>
            <person name="Preston A."/>
            <person name="Maskell D.J."/>
            <person name="Kuzmiak H."/>
            <person name="Connell T.D."/>
            <person name="King N.D."/>
            <person name="Orndorff P.E."/>
            <person name="Miyamoto D.M."/>
            <person name="Thomson N.R."/>
            <person name="Harris D."/>
            <person name="Goble A."/>
            <person name="Lord A."/>
            <person name="Murphy L."/>
            <person name="Quail M.A."/>
            <person name="Rutter S."/>
            <person name="Squares R."/>
            <person name="Squares S."/>
            <person name="Woodward J."/>
            <person name="Parkhill J."/>
            <person name="Temple L.M."/>
        </authorList>
    </citation>
    <scope>NUCLEOTIDE SEQUENCE [LARGE SCALE GENOMIC DNA]</scope>
    <source>
        <strain evidence="6 7">197N</strain>
    </source>
</reference>
<dbReference type="SUPFAM" id="SSF47413">
    <property type="entry name" value="lambda repressor-like DNA-binding domains"/>
    <property type="match status" value="1"/>
</dbReference>
<evidence type="ECO:0000256" key="1">
    <source>
        <dbReference type="ARBA" id="ARBA00023015"/>
    </source>
</evidence>
<evidence type="ECO:0000256" key="3">
    <source>
        <dbReference type="ARBA" id="ARBA00023163"/>
    </source>
</evidence>
<evidence type="ECO:0000313" key="7">
    <source>
        <dbReference type="Proteomes" id="UP000001977"/>
    </source>
</evidence>
<dbReference type="CDD" id="cd01392">
    <property type="entry name" value="HTH_LacI"/>
    <property type="match status" value="1"/>
</dbReference>
<dbReference type="PANTHER" id="PTHR30146">
    <property type="entry name" value="LACI-RELATED TRANSCRIPTIONAL REPRESSOR"/>
    <property type="match status" value="1"/>
</dbReference>
<evidence type="ECO:0000313" key="6">
    <source>
        <dbReference type="EMBL" id="CAJ48087.1"/>
    </source>
</evidence>
<dbReference type="KEGG" id="bav:BAV0482"/>
<dbReference type="InterPro" id="IPR046335">
    <property type="entry name" value="LacI/GalR-like_sensor"/>
</dbReference>
<dbReference type="InterPro" id="IPR028082">
    <property type="entry name" value="Peripla_BP_I"/>
</dbReference>
<dbReference type="InterPro" id="IPR010982">
    <property type="entry name" value="Lambda_DNA-bd_dom_sf"/>
</dbReference>
<dbReference type="PROSITE" id="PS50932">
    <property type="entry name" value="HTH_LACI_2"/>
    <property type="match status" value="1"/>
</dbReference>
<dbReference type="EMBL" id="AM167904">
    <property type="protein sequence ID" value="CAJ48087.1"/>
    <property type="molecule type" value="Genomic_DNA"/>
</dbReference>
<proteinExistence type="predicted"/>
<dbReference type="GO" id="GO:0000976">
    <property type="term" value="F:transcription cis-regulatory region binding"/>
    <property type="evidence" value="ECO:0007669"/>
    <property type="project" value="TreeGrafter"/>
</dbReference>
<dbReference type="SMART" id="SM00354">
    <property type="entry name" value="HTH_LACI"/>
    <property type="match status" value="1"/>
</dbReference>
<dbReference type="Proteomes" id="UP000001977">
    <property type="component" value="Chromosome"/>
</dbReference>
<evidence type="ECO:0000259" key="5">
    <source>
        <dbReference type="PROSITE" id="PS50932"/>
    </source>
</evidence>
<dbReference type="Pfam" id="PF13377">
    <property type="entry name" value="Peripla_BP_3"/>
    <property type="match status" value="1"/>
</dbReference>
<name>Q2KYP4_BORA1</name>
<feature type="domain" description="HTH lacI-type" evidence="5">
    <location>
        <begin position="13"/>
        <end position="67"/>
    </location>
</feature>
<dbReference type="GO" id="GO:0003700">
    <property type="term" value="F:DNA-binding transcription factor activity"/>
    <property type="evidence" value="ECO:0007669"/>
    <property type="project" value="TreeGrafter"/>
</dbReference>
<dbReference type="PANTHER" id="PTHR30146:SF33">
    <property type="entry name" value="TRANSCRIPTIONAL REGULATOR"/>
    <property type="match status" value="1"/>
</dbReference>
<keyword evidence="1" id="KW-0805">Transcription regulation</keyword>
<evidence type="ECO:0000256" key="2">
    <source>
        <dbReference type="ARBA" id="ARBA00023125"/>
    </source>
</evidence>
<keyword evidence="2" id="KW-0238">DNA-binding</keyword>
<dbReference type="Gene3D" id="1.10.260.40">
    <property type="entry name" value="lambda repressor-like DNA-binding domains"/>
    <property type="match status" value="1"/>
</dbReference>
<dbReference type="STRING" id="360910.BAV0482"/>
<dbReference type="CDD" id="cd06273">
    <property type="entry name" value="PBP1_LacI-like"/>
    <property type="match status" value="1"/>
</dbReference>
<protein>
    <submittedName>
        <fullName evidence="6">LacI-family transcriptional regulator</fullName>
    </submittedName>
</protein>
<dbReference type="Gene3D" id="3.40.50.2300">
    <property type="match status" value="2"/>
</dbReference>
<keyword evidence="7" id="KW-1185">Reference proteome</keyword>
<dbReference type="InterPro" id="IPR000843">
    <property type="entry name" value="HTH_LacI"/>
</dbReference>
<sequence>MASNPMKPSIRRPTLADVAKLAGVSLGSASRALSVPNEVKPATLERVNRAVAQLGYIRDGAAAALASRRTRTVGAVYPTLNNPIYAHSTHSMQQTLWEMGYQLLIASHEYHIDDEAAVLRATVERGVDGIIMVGTDHSEEVFALLHQRSLPYVLTWSVDDSNYPHCVGISNYTAAYDLARCVLARGHTRVGICGGPIERNERARGRRNGVLGALREQGLSVPAEWINEQPFSFEGGRQAIREYWSRPERPSVIFFGTDLLAMGALHECRRLGIAVPEQLSIVGFDGIDEGEMMQPELTTVSIPAQEIGRRAARHIVDLIEDREPASSGPLPHTVLERGSLGAPATAPRRAAKTETRA</sequence>
<dbReference type="PROSITE" id="PS00356">
    <property type="entry name" value="HTH_LACI_1"/>
    <property type="match status" value="1"/>
</dbReference>
<organism evidence="6 7">
    <name type="scientific">Bordetella avium (strain 197N)</name>
    <dbReference type="NCBI Taxonomy" id="360910"/>
    <lineage>
        <taxon>Bacteria</taxon>
        <taxon>Pseudomonadati</taxon>
        <taxon>Pseudomonadota</taxon>
        <taxon>Betaproteobacteria</taxon>
        <taxon>Burkholderiales</taxon>
        <taxon>Alcaligenaceae</taxon>
        <taxon>Bordetella</taxon>
    </lineage>
</organism>
<dbReference type="AlphaFoldDB" id="Q2KYP4"/>
<feature type="region of interest" description="Disordered" evidence="4">
    <location>
        <begin position="322"/>
        <end position="357"/>
    </location>
</feature>
<keyword evidence="3" id="KW-0804">Transcription</keyword>
<dbReference type="Pfam" id="PF00356">
    <property type="entry name" value="LacI"/>
    <property type="match status" value="1"/>
</dbReference>
<gene>
    <name evidence="6" type="ordered locus">BAV0482</name>
</gene>